<dbReference type="GO" id="GO:0000225">
    <property type="term" value="F:N-acetylglucosaminylphosphatidylinositol deacetylase activity"/>
    <property type="evidence" value="ECO:0007669"/>
    <property type="project" value="UniProtKB-EC"/>
</dbReference>
<dbReference type="PANTHER" id="PTHR12993:SF11">
    <property type="entry name" value="N-ACETYLGLUCOSAMINYL-PHOSPHATIDYLINOSITOL DE-N-ACETYLASE"/>
    <property type="match status" value="1"/>
</dbReference>
<dbReference type="AlphaFoldDB" id="A0A1L0FL61"/>
<dbReference type="PANTHER" id="PTHR12993">
    <property type="entry name" value="N-ACETYLGLUCOSAMINYL-PHOSPHATIDYLINOSITOL DE-N-ACETYLASE-RELATED"/>
    <property type="match status" value="1"/>
</dbReference>
<keyword evidence="3" id="KW-1133">Transmembrane helix</keyword>
<keyword evidence="3" id="KW-0472">Membrane</keyword>
<dbReference type="OrthoDB" id="3972725at2759"/>
<feature type="transmembrane region" description="Helical" evidence="3">
    <location>
        <begin position="210"/>
        <end position="228"/>
    </location>
</feature>
<dbReference type="GO" id="GO:0005783">
    <property type="term" value="C:endoplasmic reticulum"/>
    <property type="evidence" value="ECO:0007669"/>
    <property type="project" value="TreeGrafter"/>
</dbReference>
<evidence type="ECO:0000256" key="3">
    <source>
        <dbReference type="SAM" id="Phobius"/>
    </source>
</evidence>
<dbReference type="SUPFAM" id="SSF102588">
    <property type="entry name" value="LmbE-like"/>
    <property type="match status" value="1"/>
</dbReference>
<dbReference type="Gene3D" id="3.40.50.10320">
    <property type="entry name" value="LmbE-like"/>
    <property type="match status" value="1"/>
</dbReference>
<dbReference type="EC" id="3.5.1.89" evidence="2"/>
<name>A0A1L0FL61_9ASCO</name>
<dbReference type="GO" id="GO:0016020">
    <property type="term" value="C:membrane"/>
    <property type="evidence" value="ECO:0007669"/>
    <property type="project" value="GOC"/>
</dbReference>
<evidence type="ECO:0000256" key="1">
    <source>
        <dbReference type="ARBA" id="ARBA00006066"/>
    </source>
</evidence>
<dbReference type="InterPro" id="IPR024078">
    <property type="entry name" value="LmbE-like_dom_sf"/>
</dbReference>
<organism evidence="4 5">
    <name type="scientific">Hanseniaspora guilliermondii</name>
    <dbReference type="NCBI Taxonomy" id="56406"/>
    <lineage>
        <taxon>Eukaryota</taxon>
        <taxon>Fungi</taxon>
        <taxon>Dikarya</taxon>
        <taxon>Ascomycota</taxon>
        <taxon>Saccharomycotina</taxon>
        <taxon>Saccharomycetes</taxon>
        <taxon>Saccharomycodales</taxon>
        <taxon>Saccharomycodaceae</taxon>
        <taxon>Hanseniaspora</taxon>
    </lineage>
</organism>
<evidence type="ECO:0000313" key="5">
    <source>
        <dbReference type="Proteomes" id="UP000183365"/>
    </source>
</evidence>
<comment type="similarity">
    <text evidence="1">Belongs to the PIGL family.</text>
</comment>
<dbReference type="GO" id="GO:0006506">
    <property type="term" value="P:GPI anchor biosynthetic process"/>
    <property type="evidence" value="ECO:0007669"/>
    <property type="project" value="UniProtKB-UniPathway"/>
</dbReference>
<dbReference type="EMBL" id="FQNF01000045">
    <property type="protein sequence ID" value="SGZ40302.1"/>
    <property type="molecule type" value="Genomic_DNA"/>
</dbReference>
<evidence type="ECO:0000313" key="4">
    <source>
        <dbReference type="EMBL" id="SGZ40302.1"/>
    </source>
</evidence>
<dbReference type="UniPathway" id="UPA00196"/>
<accession>A0A1L0FL61</accession>
<keyword evidence="3" id="KW-0812">Transmembrane</keyword>
<keyword evidence="5" id="KW-1185">Reference proteome</keyword>
<dbReference type="VEuPathDB" id="FungiDB:HGUI_02502"/>
<evidence type="ECO:0000256" key="2">
    <source>
        <dbReference type="ARBA" id="ARBA00012176"/>
    </source>
</evidence>
<proteinExistence type="inferred from homology"/>
<dbReference type="Pfam" id="PF02585">
    <property type="entry name" value="PIG-L"/>
    <property type="match status" value="1"/>
</dbReference>
<protein>
    <recommendedName>
        <fullName evidence="2">N-acetylglucosaminylphosphatidylinositol deacetylase</fullName>
        <ecNumber evidence="2">3.5.1.89</ecNumber>
    </recommendedName>
</protein>
<reference evidence="5" key="1">
    <citation type="submission" date="2016-11" db="EMBL/GenBank/DDBJ databases">
        <authorList>
            <person name="Guldener U."/>
        </authorList>
    </citation>
    <scope>NUCLEOTIDE SEQUENCE [LARGE SCALE GENOMIC DNA]</scope>
</reference>
<gene>
    <name evidence="4" type="ORF">HGUI_02502</name>
</gene>
<sequence length="240" mass="28714">MDQYIKKNDINYISFIIGHPDDEIMFFNQVLLSLNNLNKQELLQIHVICLTNKDTIRHHELIKSCEQLLSNHLNILKVSAYDYKDSMTESWNEDDVSLTLKNIMNHVIPSRSLIITFDKYGISNHINHRTCYQLCKDNFKDSHVFALKTPSFALKYSSFFILLFTYFSSILYPSNEFNEIKFNNYSIRQWLHVVSVMCNCHKSQMVWYRWLWWIFNSLVWSCKLININETNIKHIKLKQK</sequence>
<feature type="transmembrane region" description="Helical" evidence="3">
    <location>
        <begin position="152"/>
        <end position="172"/>
    </location>
</feature>
<dbReference type="Proteomes" id="UP000183365">
    <property type="component" value="Unassembled WGS sequence"/>
</dbReference>
<dbReference type="InterPro" id="IPR003737">
    <property type="entry name" value="GlcNAc_PI_deacetylase-related"/>
</dbReference>